<dbReference type="GO" id="GO:0071949">
    <property type="term" value="F:FAD binding"/>
    <property type="evidence" value="ECO:0007669"/>
    <property type="project" value="InterPro"/>
</dbReference>
<feature type="domain" description="FAD-binding" evidence="7">
    <location>
        <begin position="432"/>
        <end position="484"/>
    </location>
</feature>
<protein>
    <submittedName>
        <fullName evidence="8">Putative fad binding domain-containing protein</fullName>
    </submittedName>
</protein>
<reference evidence="8 9" key="1">
    <citation type="submission" date="2015-05" db="EMBL/GenBank/DDBJ databases">
        <title>Distinctive expansion of gene families associated with plant cell wall degradation and secondary metabolism in the genomes of grapevine trunk pathogens.</title>
        <authorList>
            <person name="Lawrence D.P."/>
            <person name="Travadon R."/>
            <person name="Rolshausen P.E."/>
            <person name="Baumgartner K."/>
        </authorList>
    </citation>
    <scope>NUCLEOTIDE SEQUENCE [LARGE SCALE GENOMIC DNA]</scope>
    <source>
        <strain evidence="8">DA912</strain>
    </source>
</reference>
<evidence type="ECO:0000259" key="7">
    <source>
        <dbReference type="Pfam" id="PF01494"/>
    </source>
</evidence>
<dbReference type="PRINTS" id="PR00420">
    <property type="entry name" value="RNGMNOXGNASE"/>
</dbReference>
<reference evidence="8 9" key="2">
    <citation type="submission" date="2015-05" db="EMBL/GenBank/DDBJ databases">
        <authorList>
            <person name="Morales-Cruz A."/>
            <person name="Amrine K.C."/>
            <person name="Cantu D."/>
        </authorList>
    </citation>
    <scope>NUCLEOTIDE SEQUENCE [LARGE SCALE GENOMIC DNA]</scope>
    <source>
        <strain evidence="8">DA912</strain>
    </source>
</reference>
<keyword evidence="4" id="KW-0274">FAD</keyword>
<organism evidence="8 9">
    <name type="scientific">Diaporthe ampelina</name>
    <dbReference type="NCBI Taxonomy" id="1214573"/>
    <lineage>
        <taxon>Eukaryota</taxon>
        <taxon>Fungi</taxon>
        <taxon>Dikarya</taxon>
        <taxon>Ascomycota</taxon>
        <taxon>Pezizomycotina</taxon>
        <taxon>Sordariomycetes</taxon>
        <taxon>Sordariomycetidae</taxon>
        <taxon>Diaporthales</taxon>
        <taxon>Diaporthaceae</taxon>
        <taxon>Diaporthe</taxon>
    </lineage>
</organism>
<sequence>MAFMKYTRFLLRKAKAMAQTHDTNSFDPNSTDKKYDGDGSSHSSEDRALLITSKTDRSTSPTRQIPMLTLNDNELPLVPSYSASSDSFVDISDSSIPLLDFHPLRSNPIIWESTIDGQAQAQTRLHTPTNQHHPFRTIIVGGGPSGLALAHALHQAGIDYALLERSAAIPTQGDDTTGLVLWPHSARILDQLRLLRRAQDLSCPVRVGQTYGADGTPCPSSGDDVFARVRNDHGRPCMLLNRATLLRLLWEALPEREARLRTGREVIAVETHATGVRVSCADGSVEEGSIVVGCDGVDGVVRQAVCDLRAEKKKNKARRRLGLARFGGRTGSYGKVDRTMVVRFYGLVGSAPLLDGLEPGVCYGTRGDHTGKTFQVLAGEDTAYFLASIRLDKPTYKRTAYTTQNADYLASALAEHPVTDKIKFGDLWRARRWGKMVDFHEGIAEKRYHERVVLVGDAAHSMTPALGLGFNTGWQGVVGLTNGLRRLLLLHSNSSTEGGGRQGPDTASIKRVLEEYQNGCDDMARRVMLIPSFYTRAIARQSHQRSPDSLYGWATPGTGRDAALWERQAAWAVRMGITLDFVEEKQFKEGKVKWANPRRRVDATSAEEERREQTVWVYPGIPITIN</sequence>
<dbReference type="Gene3D" id="3.50.50.60">
    <property type="entry name" value="FAD/NAD(P)-binding domain"/>
    <property type="match status" value="1"/>
</dbReference>
<dbReference type="GO" id="GO:0004497">
    <property type="term" value="F:monooxygenase activity"/>
    <property type="evidence" value="ECO:0007669"/>
    <property type="project" value="InterPro"/>
</dbReference>
<evidence type="ECO:0000313" key="9">
    <source>
        <dbReference type="Proteomes" id="UP000034680"/>
    </source>
</evidence>
<dbReference type="InterPro" id="IPR002938">
    <property type="entry name" value="FAD-bd"/>
</dbReference>
<evidence type="ECO:0000256" key="6">
    <source>
        <dbReference type="SAM" id="MobiDB-lite"/>
    </source>
</evidence>
<comment type="similarity">
    <text evidence="2">Belongs to the paxM FAD-dependent monooxygenase family.</text>
</comment>
<feature type="compositionally biased region" description="Polar residues" evidence="6">
    <location>
        <begin position="20"/>
        <end position="29"/>
    </location>
</feature>
<evidence type="ECO:0000313" key="8">
    <source>
        <dbReference type="EMBL" id="KKY36999.1"/>
    </source>
</evidence>
<dbReference type="SUPFAM" id="SSF51905">
    <property type="entry name" value="FAD/NAD(P)-binding domain"/>
    <property type="match status" value="1"/>
</dbReference>
<keyword evidence="5" id="KW-0560">Oxidoreductase</keyword>
<keyword evidence="9" id="KW-1185">Reference proteome</keyword>
<dbReference type="EMBL" id="LCUC01000100">
    <property type="protein sequence ID" value="KKY36999.1"/>
    <property type="molecule type" value="Genomic_DNA"/>
</dbReference>
<evidence type="ECO:0000256" key="1">
    <source>
        <dbReference type="ARBA" id="ARBA00001974"/>
    </source>
</evidence>
<dbReference type="PANTHER" id="PTHR47356:SF2">
    <property type="entry name" value="FAD-BINDING DOMAIN-CONTAINING PROTEIN-RELATED"/>
    <property type="match status" value="1"/>
</dbReference>
<dbReference type="PANTHER" id="PTHR47356">
    <property type="entry name" value="FAD-DEPENDENT MONOOXYGENASE ASQG-RELATED"/>
    <property type="match status" value="1"/>
</dbReference>
<dbReference type="OrthoDB" id="2431938at2759"/>
<feature type="region of interest" description="Disordered" evidence="6">
    <location>
        <begin position="20"/>
        <end position="46"/>
    </location>
</feature>
<evidence type="ECO:0000256" key="2">
    <source>
        <dbReference type="ARBA" id="ARBA00007992"/>
    </source>
</evidence>
<dbReference type="AlphaFoldDB" id="A0A0G2FSR9"/>
<evidence type="ECO:0000256" key="3">
    <source>
        <dbReference type="ARBA" id="ARBA00022630"/>
    </source>
</evidence>
<gene>
    <name evidence="8" type="ORF">UCDDA912_g03004</name>
</gene>
<comment type="cofactor">
    <cofactor evidence="1">
        <name>FAD</name>
        <dbReference type="ChEBI" id="CHEBI:57692"/>
    </cofactor>
</comment>
<dbReference type="InterPro" id="IPR036188">
    <property type="entry name" value="FAD/NAD-bd_sf"/>
</dbReference>
<dbReference type="Pfam" id="PF01494">
    <property type="entry name" value="FAD_binding_3"/>
    <property type="match status" value="2"/>
</dbReference>
<accession>A0A0G2FSR9</accession>
<evidence type="ECO:0000256" key="5">
    <source>
        <dbReference type="ARBA" id="ARBA00023002"/>
    </source>
</evidence>
<name>A0A0G2FSR9_9PEZI</name>
<proteinExistence type="inferred from homology"/>
<feature type="compositionally biased region" description="Basic and acidic residues" evidence="6">
    <location>
        <begin position="30"/>
        <end position="46"/>
    </location>
</feature>
<keyword evidence="3" id="KW-0285">Flavoprotein</keyword>
<dbReference type="Proteomes" id="UP000034680">
    <property type="component" value="Unassembled WGS sequence"/>
</dbReference>
<evidence type="ECO:0000256" key="4">
    <source>
        <dbReference type="ARBA" id="ARBA00022827"/>
    </source>
</evidence>
<feature type="domain" description="FAD-binding" evidence="7">
    <location>
        <begin position="137"/>
        <end position="305"/>
    </location>
</feature>
<dbReference type="InterPro" id="IPR050562">
    <property type="entry name" value="FAD_mOase_fung"/>
</dbReference>
<dbReference type="STRING" id="1214573.A0A0G2FSR9"/>
<comment type="caution">
    <text evidence="8">The sequence shown here is derived from an EMBL/GenBank/DDBJ whole genome shotgun (WGS) entry which is preliminary data.</text>
</comment>